<sequence length="219" mass="24480">MPKNLVTGQLEVINNTYHVWLNAEEGTAGSLPGWKSSLHPENVALQELGFSEGRVSHPFPITNSLSVQPPAPSTWEPFLYARVQTATFRFAGHPEPSLGTVGLMDGSDQRVGNLMRHEGGVTYEFLGTTGPECCLMAVCEATIPRWSHFTCDIHFKSRNSIYSENNLAYPRLTPGTTFKWVDVLWVEWKGQIAYRRGVGKARLDAWERAFPKDMEVILG</sequence>
<name>A0A0C3GYX3_OIDMZ</name>
<dbReference type="AlphaFoldDB" id="A0A0C3GYX3"/>
<dbReference type="Proteomes" id="UP000054321">
    <property type="component" value="Unassembled WGS sequence"/>
</dbReference>
<evidence type="ECO:0000313" key="2">
    <source>
        <dbReference type="Proteomes" id="UP000054321"/>
    </source>
</evidence>
<accession>A0A0C3GYX3</accession>
<dbReference type="OrthoDB" id="5135333at2759"/>
<gene>
    <name evidence="1" type="ORF">OIDMADRAFT_33037</name>
</gene>
<protein>
    <submittedName>
        <fullName evidence="1">Uncharacterized protein</fullName>
    </submittedName>
</protein>
<keyword evidence="2" id="KW-1185">Reference proteome</keyword>
<dbReference type="EMBL" id="KN832884">
    <property type="protein sequence ID" value="KIM96379.1"/>
    <property type="molecule type" value="Genomic_DNA"/>
</dbReference>
<proteinExistence type="predicted"/>
<evidence type="ECO:0000313" key="1">
    <source>
        <dbReference type="EMBL" id="KIM96379.1"/>
    </source>
</evidence>
<reference evidence="1 2" key="1">
    <citation type="submission" date="2014-04" db="EMBL/GenBank/DDBJ databases">
        <authorList>
            <consortium name="DOE Joint Genome Institute"/>
            <person name="Kuo A."/>
            <person name="Martino E."/>
            <person name="Perotto S."/>
            <person name="Kohler A."/>
            <person name="Nagy L.G."/>
            <person name="Floudas D."/>
            <person name="Copeland A."/>
            <person name="Barry K.W."/>
            <person name="Cichocki N."/>
            <person name="Veneault-Fourrey C."/>
            <person name="LaButti K."/>
            <person name="Lindquist E.A."/>
            <person name="Lipzen A."/>
            <person name="Lundell T."/>
            <person name="Morin E."/>
            <person name="Murat C."/>
            <person name="Sun H."/>
            <person name="Tunlid A."/>
            <person name="Henrissat B."/>
            <person name="Grigoriev I.V."/>
            <person name="Hibbett D.S."/>
            <person name="Martin F."/>
            <person name="Nordberg H.P."/>
            <person name="Cantor M.N."/>
            <person name="Hua S.X."/>
        </authorList>
    </citation>
    <scope>NUCLEOTIDE SEQUENCE [LARGE SCALE GENOMIC DNA]</scope>
    <source>
        <strain evidence="1 2">Zn</strain>
    </source>
</reference>
<dbReference type="HOGENOM" id="CLU_1261849_0_0_1"/>
<dbReference type="InParanoid" id="A0A0C3GYX3"/>
<organism evidence="1 2">
    <name type="scientific">Oidiodendron maius (strain Zn)</name>
    <dbReference type="NCBI Taxonomy" id="913774"/>
    <lineage>
        <taxon>Eukaryota</taxon>
        <taxon>Fungi</taxon>
        <taxon>Dikarya</taxon>
        <taxon>Ascomycota</taxon>
        <taxon>Pezizomycotina</taxon>
        <taxon>Leotiomycetes</taxon>
        <taxon>Leotiomycetes incertae sedis</taxon>
        <taxon>Myxotrichaceae</taxon>
        <taxon>Oidiodendron</taxon>
    </lineage>
</organism>
<reference evidence="2" key="2">
    <citation type="submission" date="2015-01" db="EMBL/GenBank/DDBJ databases">
        <title>Evolutionary Origins and Diversification of the Mycorrhizal Mutualists.</title>
        <authorList>
            <consortium name="DOE Joint Genome Institute"/>
            <consortium name="Mycorrhizal Genomics Consortium"/>
            <person name="Kohler A."/>
            <person name="Kuo A."/>
            <person name="Nagy L.G."/>
            <person name="Floudas D."/>
            <person name="Copeland A."/>
            <person name="Barry K.W."/>
            <person name="Cichocki N."/>
            <person name="Veneault-Fourrey C."/>
            <person name="LaButti K."/>
            <person name="Lindquist E.A."/>
            <person name="Lipzen A."/>
            <person name="Lundell T."/>
            <person name="Morin E."/>
            <person name="Murat C."/>
            <person name="Riley R."/>
            <person name="Ohm R."/>
            <person name="Sun H."/>
            <person name="Tunlid A."/>
            <person name="Henrissat B."/>
            <person name="Grigoriev I.V."/>
            <person name="Hibbett D.S."/>
            <person name="Martin F."/>
        </authorList>
    </citation>
    <scope>NUCLEOTIDE SEQUENCE [LARGE SCALE GENOMIC DNA]</scope>
    <source>
        <strain evidence="2">Zn</strain>
    </source>
</reference>